<dbReference type="PANTHER" id="PTHR45707">
    <property type="entry name" value="C2 CALCIUM/LIPID-BINDING PLANT PHOSPHORIBOSYLTRANSFERASE FAMILY PROTEIN"/>
    <property type="match status" value="1"/>
</dbReference>
<keyword evidence="3" id="KW-1185">Reference proteome</keyword>
<dbReference type="EMBL" id="CAJGYO010000014">
    <property type="protein sequence ID" value="CAD6268255.1"/>
    <property type="molecule type" value="Genomic_DNA"/>
</dbReference>
<organism evidence="2 3">
    <name type="scientific">Miscanthus lutarioriparius</name>
    <dbReference type="NCBI Taxonomy" id="422564"/>
    <lineage>
        <taxon>Eukaryota</taxon>
        <taxon>Viridiplantae</taxon>
        <taxon>Streptophyta</taxon>
        <taxon>Embryophyta</taxon>
        <taxon>Tracheophyta</taxon>
        <taxon>Spermatophyta</taxon>
        <taxon>Magnoliopsida</taxon>
        <taxon>Liliopsida</taxon>
        <taxon>Poales</taxon>
        <taxon>Poaceae</taxon>
        <taxon>PACMAD clade</taxon>
        <taxon>Panicoideae</taxon>
        <taxon>Andropogonodae</taxon>
        <taxon>Andropogoneae</taxon>
        <taxon>Saccharinae</taxon>
        <taxon>Miscanthus</taxon>
    </lineage>
</organism>
<dbReference type="Gene3D" id="2.60.40.10">
    <property type="entry name" value="Immunoglobulins"/>
    <property type="match status" value="1"/>
</dbReference>
<dbReference type="InterPro" id="IPR000535">
    <property type="entry name" value="MSP_dom"/>
</dbReference>
<evidence type="ECO:0000259" key="1">
    <source>
        <dbReference type="PROSITE" id="PS50202"/>
    </source>
</evidence>
<dbReference type="InterPro" id="IPR013783">
    <property type="entry name" value="Ig-like_fold"/>
</dbReference>
<dbReference type="Pfam" id="PF00635">
    <property type="entry name" value="Motile_Sperm"/>
    <property type="match status" value="1"/>
</dbReference>
<feature type="domain" description="MSP" evidence="1">
    <location>
        <begin position="194"/>
        <end position="313"/>
    </location>
</feature>
<dbReference type="InterPro" id="IPR008962">
    <property type="entry name" value="PapD-like_sf"/>
</dbReference>
<dbReference type="PANTHER" id="PTHR45707:SF46">
    <property type="entry name" value="PROTEIN KINASE DOMAIN-CONTAINING PROTEIN"/>
    <property type="match status" value="1"/>
</dbReference>
<dbReference type="OrthoDB" id="69842at2759"/>
<dbReference type="PROSITE" id="PS50202">
    <property type="entry name" value="MSP"/>
    <property type="match status" value="1"/>
</dbReference>
<sequence>MAGFEFRARRNEPVLMPWGCAAEVSNGVATVAFCARGGRGEAAVLVRSGWQERLAAPADLGEKEGEYVDNGSVSKKYDVFSLGVIIIKVMDGNMGRTRSAEMDAEQFTEHVCEKWKKRLQEMPDEHPSPEIEILRVKKCIDIALRCVIADRKTRPSIKDVVDELEQLETEIMKMSLPSDETKDLIAQRSSDFNFLAIDPALELRFLFEPRKAISCCLQLTNITDGFIAFNIKINRTKYRAQPSKGMMRPCSKRYMAVTLLAQEEALVQCNDMFIVLGANVNKDLKSDEITEDLFKEAMKGKVVDVVKLRIVYVVMDQFSC</sequence>
<dbReference type="Proteomes" id="UP000604825">
    <property type="component" value="Unassembled WGS sequence"/>
</dbReference>
<comment type="caution">
    <text evidence="2">The sequence shown here is derived from an EMBL/GenBank/DDBJ whole genome shotgun (WGS) entry which is preliminary data.</text>
</comment>
<proteinExistence type="predicted"/>
<dbReference type="InterPro" id="IPR011009">
    <property type="entry name" value="Kinase-like_dom_sf"/>
</dbReference>
<evidence type="ECO:0000313" key="3">
    <source>
        <dbReference type="Proteomes" id="UP000604825"/>
    </source>
</evidence>
<evidence type="ECO:0000313" key="2">
    <source>
        <dbReference type="EMBL" id="CAD6268255.1"/>
    </source>
</evidence>
<dbReference type="AlphaFoldDB" id="A0A811REB6"/>
<reference evidence="2" key="1">
    <citation type="submission" date="2020-10" db="EMBL/GenBank/DDBJ databases">
        <authorList>
            <person name="Han B."/>
            <person name="Lu T."/>
            <person name="Zhao Q."/>
            <person name="Huang X."/>
            <person name="Zhao Y."/>
        </authorList>
    </citation>
    <scope>NUCLEOTIDE SEQUENCE</scope>
</reference>
<dbReference type="Gene3D" id="1.10.510.10">
    <property type="entry name" value="Transferase(Phosphotransferase) domain 1"/>
    <property type="match status" value="1"/>
</dbReference>
<protein>
    <recommendedName>
        <fullName evidence="1">MSP domain-containing protein</fullName>
    </recommendedName>
</protein>
<gene>
    <name evidence="2" type="ORF">NCGR_LOCUS51560</name>
</gene>
<name>A0A811REB6_9POAL</name>
<dbReference type="SUPFAM" id="SSF56112">
    <property type="entry name" value="Protein kinase-like (PK-like)"/>
    <property type="match status" value="1"/>
</dbReference>
<dbReference type="SUPFAM" id="SSF49354">
    <property type="entry name" value="PapD-like"/>
    <property type="match status" value="1"/>
</dbReference>
<accession>A0A811REB6</accession>